<dbReference type="AlphaFoldDB" id="A0A2H9YQ16"/>
<proteinExistence type="predicted"/>
<reference evidence="1 2" key="1">
    <citation type="submission" date="2017-11" db="EMBL/GenBank/DDBJ databases">
        <title>Revising the taxonomy of the Acinetobacter lwoffii group: the description of Acinetobacter pseudolwoffii sp. nov. and emended description of Acinetobacter lwoffii.</title>
        <authorList>
            <person name="Nemec A."/>
            <person name="Radolfova-Krizova L."/>
        </authorList>
    </citation>
    <scope>NUCLEOTIDE SEQUENCE [LARGE SCALE GENOMIC DNA]</scope>
    <source>
        <strain evidence="1 2">ANC 5044</strain>
    </source>
</reference>
<dbReference type="EMBL" id="PHRG01000006">
    <property type="protein sequence ID" value="PJO74745.1"/>
    <property type="molecule type" value="Genomic_DNA"/>
</dbReference>
<comment type="caution">
    <text evidence="1">The sequence shown here is derived from an EMBL/GenBank/DDBJ whole genome shotgun (WGS) entry which is preliminary data.</text>
</comment>
<dbReference type="Proteomes" id="UP000243446">
    <property type="component" value="Unassembled WGS sequence"/>
</dbReference>
<evidence type="ECO:0000313" key="1">
    <source>
        <dbReference type="EMBL" id="PJO74745.1"/>
    </source>
</evidence>
<accession>A0A2H9YQ16</accession>
<organism evidence="1 2">
    <name type="scientific">Acinetobacter pseudolwoffii</name>
    <dbReference type="NCBI Taxonomy" id="2053287"/>
    <lineage>
        <taxon>Bacteria</taxon>
        <taxon>Pseudomonadati</taxon>
        <taxon>Pseudomonadota</taxon>
        <taxon>Gammaproteobacteria</taxon>
        <taxon>Moraxellales</taxon>
        <taxon>Moraxellaceae</taxon>
        <taxon>Acinetobacter</taxon>
    </lineage>
</organism>
<sequence length="294" mass="34566">MVNKKSFESWLDSLTEDQIKEFNTKQHEENLRQVIAFKESYQKRQCYLCRKDFKTMSVGEPCLHWLLRLCKFQKKHFKLIYEKYGYHNIAAYLRWCANEEKLLSNINDLDSERSGRKILSSTIKWKNIEWTFDCSENDAEGHKGKQIEYPHYHFQMRIDGRPFINFNEFHVPFSKEDLEILKLRDNSRVVQNFGVAGSGMQDAVSVDPNKVIELASLSENEEDATYHFSTIVDMSDNPISGEELYEIQMEAKKLGKSFAYMLNERLSDRAKIQTVISPAESIPDIAIRTEHKRR</sequence>
<evidence type="ECO:0000313" key="2">
    <source>
        <dbReference type="Proteomes" id="UP000243446"/>
    </source>
</evidence>
<gene>
    <name evidence="1" type="ORF">CWI32_11825</name>
</gene>
<dbReference type="OrthoDB" id="1440528at2"/>
<name>A0A2H9YQ16_9GAMM</name>
<protein>
    <submittedName>
        <fullName evidence="1">Uncharacterized protein</fullName>
    </submittedName>
</protein>